<evidence type="ECO:0000259" key="4">
    <source>
        <dbReference type="Pfam" id="PF01420"/>
    </source>
</evidence>
<protein>
    <submittedName>
        <fullName evidence="5">Type I restriction modification DNA specificity domain</fullName>
    </submittedName>
</protein>
<proteinExistence type="inferred from homology"/>
<keyword evidence="2" id="KW-0680">Restriction system</keyword>
<dbReference type="AlphaFoldDB" id="A0A377NI13"/>
<evidence type="ECO:0000256" key="3">
    <source>
        <dbReference type="ARBA" id="ARBA00023125"/>
    </source>
</evidence>
<dbReference type="Gene3D" id="1.10.287.1120">
    <property type="entry name" value="Bipartite methylase S protein"/>
    <property type="match status" value="1"/>
</dbReference>
<comment type="similarity">
    <text evidence="1">Belongs to the type-I restriction system S methylase family.</text>
</comment>
<dbReference type="REBASE" id="431150">
    <property type="entry name" value="S2.Eam12157ORF4216P"/>
</dbReference>
<dbReference type="PANTHER" id="PTHR30408">
    <property type="entry name" value="TYPE-1 RESTRICTION ENZYME ECOKI SPECIFICITY PROTEIN"/>
    <property type="match status" value="1"/>
</dbReference>
<dbReference type="Pfam" id="PF01420">
    <property type="entry name" value="Methylase_S"/>
    <property type="match status" value="1"/>
</dbReference>
<keyword evidence="3" id="KW-0238">DNA-binding</keyword>
<reference evidence="5 6" key="1">
    <citation type="submission" date="2018-06" db="EMBL/GenBank/DDBJ databases">
        <authorList>
            <consortium name="Pathogen Informatics"/>
            <person name="Doyle S."/>
        </authorList>
    </citation>
    <scope>NUCLEOTIDE SEQUENCE [LARGE SCALE GENOMIC DNA]</scope>
    <source>
        <strain evidence="5 6">NCTC12157</strain>
    </source>
</reference>
<dbReference type="GO" id="GO:0009307">
    <property type="term" value="P:DNA restriction-modification system"/>
    <property type="evidence" value="ECO:0007669"/>
    <property type="project" value="UniProtKB-KW"/>
</dbReference>
<dbReference type="GO" id="GO:0003677">
    <property type="term" value="F:DNA binding"/>
    <property type="evidence" value="ECO:0007669"/>
    <property type="project" value="UniProtKB-KW"/>
</dbReference>
<dbReference type="SUPFAM" id="SSF116734">
    <property type="entry name" value="DNA methylase specificity domain"/>
    <property type="match status" value="1"/>
</dbReference>
<evidence type="ECO:0000313" key="5">
    <source>
        <dbReference type="EMBL" id="STQ46439.1"/>
    </source>
</evidence>
<dbReference type="Proteomes" id="UP000254304">
    <property type="component" value="Unassembled WGS sequence"/>
</dbReference>
<organism evidence="5 6">
    <name type="scientific">Ewingella americana</name>
    <dbReference type="NCBI Taxonomy" id="41202"/>
    <lineage>
        <taxon>Bacteria</taxon>
        <taxon>Pseudomonadati</taxon>
        <taxon>Pseudomonadota</taxon>
        <taxon>Gammaproteobacteria</taxon>
        <taxon>Enterobacterales</taxon>
        <taxon>Yersiniaceae</taxon>
        <taxon>Ewingella</taxon>
    </lineage>
</organism>
<feature type="domain" description="Type I restriction modification DNA specificity" evidence="4">
    <location>
        <begin position="8"/>
        <end position="58"/>
    </location>
</feature>
<dbReference type="EMBL" id="UGGO01000001">
    <property type="protein sequence ID" value="STQ46439.1"/>
    <property type="molecule type" value="Genomic_DNA"/>
</dbReference>
<dbReference type="InterPro" id="IPR000055">
    <property type="entry name" value="Restrct_endonuc_typeI_TRD"/>
</dbReference>
<dbReference type="Gene3D" id="3.90.220.20">
    <property type="entry name" value="DNA methylase specificity domains"/>
    <property type="match status" value="1"/>
</dbReference>
<accession>A0A377NI13</accession>
<dbReference type="PANTHER" id="PTHR30408:SF12">
    <property type="entry name" value="TYPE I RESTRICTION ENZYME MJAVIII SPECIFICITY SUBUNIT"/>
    <property type="match status" value="1"/>
</dbReference>
<gene>
    <name evidence="5" type="ORF">NCTC12157_04218</name>
</gene>
<dbReference type="InterPro" id="IPR052021">
    <property type="entry name" value="Type-I_RS_S_subunit"/>
</dbReference>
<sequence>MFTSEVEKNLGATINQITNGSFKSMVFMFPTEDEQQEIGNYFQKLDNLINQHQQQITKLNNIKQACLSKMFV</sequence>
<evidence type="ECO:0000256" key="2">
    <source>
        <dbReference type="ARBA" id="ARBA00022747"/>
    </source>
</evidence>
<name>A0A377NI13_9GAMM</name>
<evidence type="ECO:0000256" key="1">
    <source>
        <dbReference type="ARBA" id="ARBA00010923"/>
    </source>
</evidence>
<dbReference type="InterPro" id="IPR044946">
    <property type="entry name" value="Restrct_endonuc_typeI_TRD_sf"/>
</dbReference>
<evidence type="ECO:0000313" key="6">
    <source>
        <dbReference type="Proteomes" id="UP000254304"/>
    </source>
</evidence>